<accession>A0ACD3AK99</accession>
<dbReference type="EMBL" id="ML208420">
    <property type="protein sequence ID" value="TFK65956.1"/>
    <property type="molecule type" value="Genomic_DNA"/>
</dbReference>
<name>A0ACD3AK99_9AGAR</name>
<dbReference type="Proteomes" id="UP000308600">
    <property type="component" value="Unassembled WGS sequence"/>
</dbReference>
<sequence length="766" mass="85074">MASLLATMTIPATTPSASTQTLLWTDDGQVCFITKAAVYILTPDHGMNYDLTALVKPKFMCEPPVVLGWFKTIIKMEDLAITKWPEYSLSWGVLSLGSLDLSMWEVAPSPANMYPDSGSILAIRDTNTDLSLWAPDRNFLKGQWKQVVDITSILLQGVEDDVPSILHAQVTGIGWTPQADFGLTPIPVADGSLLITGNRAGRLVFFRYQPHLSTVLRLHIVGVSTTWVTRIATRPWKATSLSDCETVVAYATADGAVGMLKVTQSIEVVPSSHVLVPQYNIEASFDSQPIELHSADKSSATALKWISTKRNQHILAHCKPGRILLWTDDPSLPWTGSRVFRFSLQKLSVMSSPFHPATGVNYIAREDILVIALADSSVHVLHNLSVDPSWDPAPVSDGLITTKNLSEGVRNLFLNTEGGAVDFTDAQCARSFTSYDGGRTFFWASAPERPADFSYKHDARHITTLFTGELWDKFTTQHFLEDISDVLASRSVLFVSPLLLLRPFFIQMRNRARFAAFKDELMKSLQVELEDHSTKISIPAYSGELTQELRKEFRISLYQHLFGYELMIATRMRLSLADYAWARLMRDEAEQLKVGETAQKLLNAVAHRNLRTIIRHLVAVSGCLTVEDVPFVLRVNIQSFLPGTPQDLGLEAQNLDGILNRTGLGMVKIFHETCPACRVEIPLQNVTTAVCSNGHSWSRCAITSFILATTHVRTCVGCSRKAFLPISATGGKKDWLPKVAQGWVVEELLEAVHRCLFCSNRFVTLL</sequence>
<organism evidence="1 2">
    <name type="scientific">Pluteus cervinus</name>
    <dbReference type="NCBI Taxonomy" id="181527"/>
    <lineage>
        <taxon>Eukaryota</taxon>
        <taxon>Fungi</taxon>
        <taxon>Dikarya</taxon>
        <taxon>Basidiomycota</taxon>
        <taxon>Agaricomycotina</taxon>
        <taxon>Agaricomycetes</taxon>
        <taxon>Agaricomycetidae</taxon>
        <taxon>Agaricales</taxon>
        <taxon>Pluteineae</taxon>
        <taxon>Pluteaceae</taxon>
        <taxon>Pluteus</taxon>
    </lineage>
</organism>
<gene>
    <name evidence="1" type="ORF">BDN72DRAFT_824041</name>
</gene>
<keyword evidence="2" id="KW-1185">Reference proteome</keyword>
<protein>
    <submittedName>
        <fullName evidence="1">Uncharacterized protein</fullName>
    </submittedName>
</protein>
<evidence type="ECO:0000313" key="2">
    <source>
        <dbReference type="Proteomes" id="UP000308600"/>
    </source>
</evidence>
<proteinExistence type="predicted"/>
<evidence type="ECO:0000313" key="1">
    <source>
        <dbReference type="EMBL" id="TFK65956.1"/>
    </source>
</evidence>
<reference evidence="1 2" key="1">
    <citation type="journal article" date="2019" name="Nat. Ecol. Evol.">
        <title>Megaphylogeny resolves global patterns of mushroom evolution.</title>
        <authorList>
            <person name="Varga T."/>
            <person name="Krizsan K."/>
            <person name="Foldi C."/>
            <person name="Dima B."/>
            <person name="Sanchez-Garcia M."/>
            <person name="Sanchez-Ramirez S."/>
            <person name="Szollosi G.J."/>
            <person name="Szarkandi J.G."/>
            <person name="Papp V."/>
            <person name="Albert L."/>
            <person name="Andreopoulos W."/>
            <person name="Angelini C."/>
            <person name="Antonin V."/>
            <person name="Barry K.W."/>
            <person name="Bougher N.L."/>
            <person name="Buchanan P."/>
            <person name="Buyck B."/>
            <person name="Bense V."/>
            <person name="Catcheside P."/>
            <person name="Chovatia M."/>
            <person name="Cooper J."/>
            <person name="Damon W."/>
            <person name="Desjardin D."/>
            <person name="Finy P."/>
            <person name="Geml J."/>
            <person name="Haridas S."/>
            <person name="Hughes K."/>
            <person name="Justo A."/>
            <person name="Karasinski D."/>
            <person name="Kautmanova I."/>
            <person name="Kiss B."/>
            <person name="Kocsube S."/>
            <person name="Kotiranta H."/>
            <person name="LaButti K.M."/>
            <person name="Lechner B.E."/>
            <person name="Liimatainen K."/>
            <person name="Lipzen A."/>
            <person name="Lukacs Z."/>
            <person name="Mihaltcheva S."/>
            <person name="Morgado L.N."/>
            <person name="Niskanen T."/>
            <person name="Noordeloos M.E."/>
            <person name="Ohm R.A."/>
            <person name="Ortiz-Santana B."/>
            <person name="Ovrebo C."/>
            <person name="Racz N."/>
            <person name="Riley R."/>
            <person name="Savchenko A."/>
            <person name="Shiryaev A."/>
            <person name="Soop K."/>
            <person name="Spirin V."/>
            <person name="Szebenyi C."/>
            <person name="Tomsovsky M."/>
            <person name="Tulloss R.E."/>
            <person name="Uehling J."/>
            <person name="Grigoriev I.V."/>
            <person name="Vagvolgyi C."/>
            <person name="Papp T."/>
            <person name="Martin F.M."/>
            <person name="Miettinen O."/>
            <person name="Hibbett D.S."/>
            <person name="Nagy L.G."/>
        </authorList>
    </citation>
    <scope>NUCLEOTIDE SEQUENCE [LARGE SCALE GENOMIC DNA]</scope>
    <source>
        <strain evidence="1 2">NL-1719</strain>
    </source>
</reference>